<name>A0A699ZHH0_HAELA</name>
<reference evidence="1 2" key="1">
    <citation type="submission" date="2020-02" db="EMBL/GenBank/DDBJ databases">
        <title>Draft genome sequence of Haematococcus lacustris strain NIES-144.</title>
        <authorList>
            <person name="Morimoto D."/>
            <person name="Nakagawa S."/>
            <person name="Yoshida T."/>
            <person name="Sawayama S."/>
        </authorList>
    </citation>
    <scope>NUCLEOTIDE SEQUENCE [LARGE SCALE GENOMIC DNA]</scope>
    <source>
        <strain evidence="1 2">NIES-144</strain>
    </source>
</reference>
<sequence length="93" mass="10092">AELCTPQLGDVLVRCRSGLRSRYAVGLGRYAYHLPSLRKVLSGHNARLRPKLRVKEDALQAIAPPHSPGTGAKLPLLLCTADLDTLMICSQAM</sequence>
<dbReference type="EMBL" id="BLLF01001662">
    <property type="protein sequence ID" value="GFH20590.1"/>
    <property type="molecule type" value="Genomic_DNA"/>
</dbReference>
<protein>
    <submittedName>
        <fullName evidence="1">Uncharacterized protein</fullName>
    </submittedName>
</protein>
<organism evidence="1 2">
    <name type="scientific">Haematococcus lacustris</name>
    <name type="common">Green alga</name>
    <name type="synonym">Haematococcus pluvialis</name>
    <dbReference type="NCBI Taxonomy" id="44745"/>
    <lineage>
        <taxon>Eukaryota</taxon>
        <taxon>Viridiplantae</taxon>
        <taxon>Chlorophyta</taxon>
        <taxon>core chlorophytes</taxon>
        <taxon>Chlorophyceae</taxon>
        <taxon>CS clade</taxon>
        <taxon>Chlamydomonadales</taxon>
        <taxon>Haematococcaceae</taxon>
        <taxon>Haematococcus</taxon>
    </lineage>
</organism>
<feature type="non-terminal residue" evidence="1">
    <location>
        <position position="93"/>
    </location>
</feature>
<comment type="caution">
    <text evidence="1">The sequence shown here is derived from an EMBL/GenBank/DDBJ whole genome shotgun (WGS) entry which is preliminary data.</text>
</comment>
<dbReference type="AlphaFoldDB" id="A0A699ZHH0"/>
<dbReference type="Proteomes" id="UP000485058">
    <property type="component" value="Unassembled WGS sequence"/>
</dbReference>
<keyword evidence="2" id="KW-1185">Reference proteome</keyword>
<evidence type="ECO:0000313" key="1">
    <source>
        <dbReference type="EMBL" id="GFH20590.1"/>
    </source>
</evidence>
<proteinExistence type="predicted"/>
<feature type="non-terminal residue" evidence="1">
    <location>
        <position position="1"/>
    </location>
</feature>
<accession>A0A699ZHH0</accession>
<evidence type="ECO:0000313" key="2">
    <source>
        <dbReference type="Proteomes" id="UP000485058"/>
    </source>
</evidence>
<gene>
    <name evidence="1" type="ORF">HaLaN_17736</name>
</gene>